<dbReference type="InterPro" id="IPR003593">
    <property type="entry name" value="AAA+_ATPase"/>
</dbReference>
<dbReference type="SUPFAM" id="SSF52540">
    <property type="entry name" value="P-loop containing nucleoside triphosphate hydrolases"/>
    <property type="match status" value="1"/>
</dbReference>
<dbReference type="PROSITE" id="PS50893">
    <property type="entry name" value="ABC_TRANSPORTER_2"/>
    <property type="match status" value="1"/>
</dbReference>
<organism evidence="4 5">
    <name type="scientific">Qipengyuania spongiae</name>
    <dbReference type="NCBI Taxonomy" id="2909673"/>
    <lineage>
        <taxon>Bacteria</taxon>
        <taxon>Pseudomonadati</taxon>
        <taxon>Pseudomonadota</taxon>
        <taxon>Alphaproteobacteria</taxon>
        <taxon>Sphingomonadales</taxon>
        <taxon>Erythrobacteraceae</taxon>
        <taxon>Qipengyuania</taxon>
    </lineage>
</organism>
<dbReference type="Pfam" id="PF00005">
    <property type="entry name" value="ABC_tran"/>
    <property type="match status" value="1"/>
</dbReference>
<keyword evidence="2 4" id="KW-0067">ATP-binding</keyword>
<dbReference type="Gene3D" id="3.40.50.300">
    <property type="entry name" value="P-loop containing nucleotide triphosphate hydrolases"/>
    <property type="match status" value="1"/>
</dbReference>
<dbReference type="InterPro" id="IPR027417">
    <property type="entry name" value="P-loop_NTPase"/>
</dbReference>
<dbReference type="GO" id="GO:0005524">
    <property type="term" value="F:ATP binding"/>
    <property type="evidence" value="ECO:0007669"/>
    <property type="project" value="UniProtKB-KW"/>
</dbReference>
<accession>A0ABY5SX14</accession>
<proteinExistence type="predicted"/>
<keyword evidence="5" id="KW-1185">Reference proteome</keyword>
<evidence type="ECO:0000259" key="3">
    <source>
        <dbReference type="PROSITE" id="PS50893"/>
    </source>
</evidence>
<feature type="domain" description="ABC transporter" evidence="3">
    <location>
        <begin position="1"/>
        <end position="213"/>
    </location>
</feature>
<dbReference type="CDD" id="cd03230">
    <property type="entry name" value="ABC_DR_subfamily_A"/>
    <property type="match status" value="1"/>
</dbReference>
<protein>
    <submittedName>
        <fullName evidence="4">ABC transporter ATP-binding protein</fullName>
    </submittedName>
</protein>
<evidence type="ECO:0000313" key="5">
    <source>
        <dbReference type="Proteomes" id="UP001065265"/>
    </source>
</evidence>
<evidence type="ECO:0000256" key="2">
    <source>
        <dbReference type="ARBA" id="ARBA00022840"/>
    </source>
</evidence>
<dbReference type="SMART" id="SM00382">
    <property type="entry name" value="AAA"/>
    <property type="match status" value="1"/>
</dbReference>
<reference evidence="4" key="1">
    <citation type="submission" date="2022-02" db="EMBL/GenBank/DDBJ databases">
        <title>Qipengyuania spongiae sp. nov., isolated from marine sponge.</title>
        <authorList>
            <person name="Li Z."/>
            <person name="Zhang M."/>
        </authorList>
    </citation>
    <scope>NUCLEOTIDE SEQUENCE</scope>
    <source>
        <strain evidence="4">PHS-Z21</strain>
    </source>
</reference>
<dbReference type="PANTHER" id="PTHR43158">
    <property type="entry name" value="SKFA PEPTIDE EXPORT ATP-BINDING PROTEIN SKFE"/>
    <property type="match status" value="1"/>
</dbReference>
<dbReference type="RefSeq" id="WP_265557561.1">
    <property type="nucleotide sequence ID" value="NZ_CP092471.1"/>
</dbReference>
<sequence>MDGLDIVLPRGQIHAVVGSNGAGKSTFFRMLLGFEEPDEGECHILGRPSKKLTPTDRGRIGFVHEEHTLPAWARVDDVLAVQRSLHSERWNEDAFNSIIKSFRLAGSQRVAQLSRGERAGLNLAMAIGQSPELLIMDEPTLGLDVVARRRLLDILVNSVGESDRTVIYCSHQFDEVERLADTLLVLERGRAVSFSTPDEFCDRIDHWVSDIPFRGPLERDIPGLLQHRVIDGVHHHIVIDQGKSFADFLRSHGARKAEAMTVPLARGVDAYLTRNHAGTAT</sequence>
<dbReference type="EMBL" id="CP092471">
    <property type="protein sequence ID" value="UVI38396.1"/>
    <property type="molecule type" value="Genomic_DNA"/>
</dbReference>
<keyword evidence="1" id="KW-0547">Nucleotide-binding</keyword>
<dbReference type="Proteomes" id="UP001065265">
    <property type="component" value="Chromosome"/>
</dbReference>
<evidence type="ECO:0000256" key="1">
    <source>
        <dbReference type="ARBA" id="ARBA00022741"/>
    </source>
</evidence>
<dbReference type="InterPro" id="IPR003439">
    <property type="entry name" value="ABC_transporter-like_ATP-bd"/>
</dbReference>
<dbReference type="PANTHER" id="PTHR43158:SF10">
    <property type="entry name" value="ABC TRANSPORTER ATP-BINDING PROTEIN YTRB"/>
    <property type="match status" value="1"/>
</dbReference>
<evidence type="ECO:0000313" key="4">
    <source>
        <dbReference type="EMBL" id="UVI38396.1"/>
    </source>
</evidence>
<name>A0ABY5SX14_9SPHN</name>
<gene>
    <name evidence="4" type="ORF">L1F33_08990</name>
</gene>